<proteinExistence type="predicted"/>
<dbReference type="GeneID" id="13825051"/>
<gene>
    <name evidence="2" type="primary">atp8</name>
</gene>
<keyword evidence="2" id="KW-0496">Mitochondrion</keyword>
<organism evidence="2">
    <name type="scientific">Crassostrea sp. DB1</name>
    <dbReference type="NCBI Taxonomy" id="545777"/>
    <lineage>
        <taxon>Eukaryota</taxon>
        <taxon>Metazoa</taxon>
        <taxon>Spiralia</taxon>
        <taxon>Lophotrochozoa</taxon>
        <taxon>Mollusca</taxon>
        <taxon>Bivalvia</taxon>
        <taxon>Autobranchia</taxon>
        <taxon>Pteriomorphia</taxon>
        <taxon>Ostreida</taxon>
        <taxon>Ostreoidea</taxon>
        <taxon>Ostreidae</taxon>
        <taxon>Crassostrea</taxon>
    </lineage>
</organism>
<dbReference type="RefSeq" id="YP_006883206.1">
    <property type="nucleotide sequence ID" value="NC_018763.1"/>
</dbReference>
<protein>
    <submittedName>
        <fullName evidence="2">Atp8</fullName>
    </submittedName>
</protein>
<dbReference type="EMBL" id="JQ060958">
    <property type="protein sequence ID" value="AEX37761.1"/>
    <property type="molecule type" value="Genomic_DNA"/>
</dbReference>
<feature type="transmembrane region" description="Helical" evidence="1">
    <location>
        <begin position="5"/>
        <end position="25"/>
    </location>
</feature>
<keyword evidence="1" id="KW-1133">Transmembrane helix</keyword>
<dbReference type="CTD" id="4509"/>
<evidence type="ECO:0000313" key="2">
    <source>
        <dbReference type="EMBL" id="AEX37761.1"/>
    </source>
</evidence>
<keyword evidence="1" id="KW-0812">Transmembrane</keyword>
<sequence length="39" mass="4625">MKLAIVWSILWSLVVYWSWVMWHLVCNPMTDVSNDLSSL</sequence>
<name>J9PSZ7_9BIVA</name>
<keyword evidence="1" id="KW-0472">Membrane</keyword>
<evidence type="ECO:0000256" key="1">
    <source>
        <dbReference type="SAM" id="Phobius"/>
    </source>
</evidence>
<reference evidence="2" key="1">
    <citation type="journal article" date="2012" name="Gene">
        <title>New features of Asian Crassostrea oyster mitochondrial genomes: A novel alloacceptor tRNA gene recruitment and two novel ORFs.</title>
        <authorList>
            <person name="Wu X."/>
            <person name="Li X."/>
            <person name="Li L."/>
            <person name="Xu X."/>
            <person name="Xia J."/>
            <person name="Yu Z."/>
        </authorList>
    </citation>
    <scope>NUCLEOTIDE SEQUENCE</scope>
    <source>
        <strain evidence="2">DB1</strain>
    </source>
</reference>
<accession>J9PSZ7</accession>
<geneLocation type="mitochondrion" evidence="2"/>
<dbReference type="AlphaFoldDB" id="J9PSZ7"/>